<accession>A0A5C5GEC8</accession>
<protein>
    <submittedName>
        <fullName evidence="1">DUF1289 domain-containing protein</fullName>
    </submittedName>
</protein>
<dbReference type="OrthoDB" id="7906652at2"/>
<evidence type="ECO:0000313" key="1">
    <source>
        <dbReference type="EMBL" id="TNY33068.1"/>
    </source>
</evidence>
<comment type="caution">
    <text evidence="1">The sequence shown here is derived from an EMBL/GenBank/DDBJ whole genome shotgun (WGS) entry which is preliminary data.</text>
</comment>
<dbReference type="Proteomes" id="UP000314011">
    <property type="component" value="Unassembled WGS sequence"/>
</dbReference>
<keyword evidence="2" id="KW-1185">Reference proteome</keyword>
<gene>
    <name evidence="1" type="ORF">FHY64_07250</name>
</gene>
<evidence type="ECO:0000313" key="2">
    <source>
        <dbReference type="Proteomes" id="UP000314011"/>
    </source>
</evidence>
<dbReference type="EMBL" id="VFFF01000001">
    <property type="protein sequence ID" value="TNY33068.1"/>
    <property type="molecule type" value="Genomic_DNA"/>
</dbReference>
<dbReference type="AlphaFoldDB" id="A0A5C5GEC8"/>
<reference evidence="1 2" key="1">
    <citation type="submission" date="2019-06" db="EMBL/GenBank/DDBJ databases">
        <title>Genome of new Rhodobacteraceae sp. SM1903.</title>
        <authorList>
            <person name="Ren X."/>
        </authorList>
    </citation>
    <scope>NUCLEOTIDE SEQUENCE [LARGE SCALE GENOMIC DNA]</scope>
    <source>
        <strain evidence="1 2">SM1903</strain>
    </source>
</reference>
<dbReference type="RefSeq" id="WP_140193751.1">
    <property type="nucleotide sequence ID" value="NZ_CP065915.1"/>
</dbReference>
<proteinExistence type="predicted"/>
<organism evidence="1 2">
    <name type="scientific">Pelagovum pacificum</name>
    <dbReference type="NCBI Taxonomy" id="2588711"/>
    <lineage>
        <taxon>Bacteria</taxon>
        <taxon>Pseudomonadati</taxon>
        <taxon>Pseudomonadota</taxon>
        <taxon>Alphaproteobacteria</taxon>
        <taxon>Rhodobacterales</taxon>
        <taxon>Paracoccaceae</taxon>
        <taxon>Pelagovum</taxon>
    </lineage>
</organism>
<name>A0A5C5GEC8_9RHOB</name>
<sequence>MAKTKLPSPCIDVCKFRREGHCIGCSMTKGQKKMFKSLKKPEFQEEFLRMLVHQQSDMGRYTHWTPAYLKKLKKKTGRTVLPV</sequence>
<dbReference type="InterPro" id="IPR010710">
    <property type="entry name" value="DUF1289"/>
</dbReference>
<dbReference type="Pfam" id="PF06945">
    <property type="entry name" value="DUF1289"/>
    <property type="match status" value="1"/>
</dbReference>